<feature type="region of interest" description="Disordered" evidence="1">
    <location>
        <begin position="48"/>
        <end position="68"/>
    </location>
</feature>
<evidence type="ECO:0000313" key="2">
    <source>
        <dbReference type="EMBL" id="GAH90947.1"/>
    </source>
</evidence>
<gene>
    <name evidence="2" type="ORF">S06H3_03156</name>
</gene>
<sequence>MPEKNKKKDSKKYSYELSGVNIDKASNVLSQLKKTITSTFSGKVLSGLSSFSGLFNSSGGVSSGRKDR</sequence>
<comment type="caution">
    <text evidence="2">The sequence shown here is derived from an EMBL/GenBank/DDBJ whole genome shotgun (WGS) entry which is preliminary data.</text>
</comment>
<dbReference type="AlphaFoldDB" id="X1JAG8"/>
<dbReference type="EMBL" id="BARV01000998">
    <property type="protein sequence ID" value="GAH90947.1"/>
    <property type="molecule type" value="Genomic_DNA"/>
</dbReference>
<protein>
    <submittedName>
        <fullName evidence="2">Uncharacterized protein</fullName>
    </submittedName>
</protein>
<feature type="compositionally biased region" description="Low complexity" evidence="1">
    <location>
        <begin position="48"/>
        <end position="60"/>
    </location>
</feature>
<accession>X1JAG8</accession>
<reference evidence="2" key="1">
    <citation type="journal article" date="2014" name="Front. Microbiol.">
        <title>High frequency of phylogenetically diverse reductive dehalogenase-homologous genes in deep subseafloor sedimentary metagenomes.</title>
        <authorList>
            <person name="Kawai M."/>
            <person name="Futagami T."/>
            <person name="Toyoda A."/>
            <person name="Takaki Y."/>
            <person name="Nishi S."/>
            <person name="Hori S."/>
            <person name="Arai W."/>
            <person name="Tsubouchi T."/>
            <person name="Morono Y."/>
            <person name="Uchiyama I."/>
            <person name="Ito T."/>
            <person name="Fujiyama A."/>
            <person name="Inagaki F."/>
            <person name="Takami H."/>
        </authorList>
    </citation>
    <scope>NUCLEOTIDE SEQUENCE</scope>
    <source>
        <strain evidence="2">Expedition CK06-06</strain>
    </source>
</reference>
<dbReference type="Gene3D" id="3.30.1330.10">
    <property type="entry name" value="PurM-like, N-terminal domain"/>
    <property type="match status" value="1"/>
</dbReference>
<proteinExistence type="predicted"/>
<dbReference type="InterPro" id="IPR036921">
    <property type="entry name" value="PurM-like_N_sf"/>
</dbReference>
<organism evidence="2">
    <name type="scientific">marine sediment metagenome</name>
    <dbReference type="NCBI Taxonomy" id="412755"/>
    <lineage>
        <taxon>unclassified sequences</taxon>
        <taxon>metagenomes</taxon>
        <taxon>ecological metagenomes</taxon>
    </lineage>
</organism>
<evidence type="ECO:0000256" key="1">
    <source>
        <dbReference type="SAM" id="MobiDB-lite"/>
    </source>
</evidence>
<name>X1JAG8_9ZZZZ</name>